<dbReference type="PANTHER" id="PTHR11895">
    <property type="entry name" value="TRANSAMIDASE"/>
    <property type="match status" value="1"/>
</dbReference>
<dbReference type="EMBL" id="KZ359213">
    <property type="protein sequence ID" value="PIO58972.1"/>
    <property type="molecule type" value="Genomic_DNA"/>
</dbReference>
<keyword evidence="3" id="KW-1185">Reference proteome</keyword>
<dbReference type="GO" id="GO:0050567">
    <property type="term" value="F:glutaminyl-tRNA synthase (glutamine-hydrolyzing) activity"/>
    <property type="evidence" value="ECO:0007669"/>
    <property type="project" value="TreeGrafter"/>
</dbReference>
<protein>
    <submittedName>
        <fullName evidence="2">Amidase</fullName>
    </submittedName>
</protein>
<reference evidence="2 3" key="1">
    <citation type="submission" date="2015-09" db="EMBL/GenBank/DDBJ databases">
        <title>Draft genome of the parasitic nematode Teladorsagia circumcincta isolate WARC Sus (inbred).</title>
        <authorList>
            <person name="Mitreva M."/>
        </authorList>
    </citation>
    <scope>NUCLEOTIDE SEQUENCE [LARGE SCALE GENOMIC DNA]</scope>
    <source>
        <strain evidence="2 3">S</strain>
    </source>
</reference>
<proteinExistence type="predicted"/>
<evidence type="ECO:0000313" key="3">
    <source>
        <dbReference type="Proteomes" id="UP000230423"/>
    </source>
</evidence>
<feature type="domain" description="Amidase" evidence="1">
    <location>
        <begin position="18"/>
        <end position="184"/>
    </location>
</feature>
<dbReference type="Pfam" id="PF01425">
    <property type="entry name" value="Amidase"/>
    <property type="match status" value="2"/>
</dbReference>
<dbReference type="GO" id="GO:0005739">
    <property type="term" value="C:mitochondrion"/>
    <property type="evidence" value="ECO:0007669"/>
    <property type="project" value="TreeGrafter"/>
</dbReference>
<dbReference type="Gene3D" id="3.90.1300.10">
    <property type="entry name" value="Amidase signature (AS) domain"/>
    <property type="match status" value="2"/>
</dbReference>
<dbReference type="GO" id="GO:0032543">
    <property type="term" value="P:mitochondrial translation"/>
    <property type="evidence" value="ECO:0007669"/>
    <property type="project" value="TreeGrafter"/>
</dbReference>
<gene>
    <name evidence="2" type="ORF">TELCIR_19577</name>
</gene>
<name>A0A2G9TNB5_TELCI</name>
<dbReference type="PANTHER" id="PTHR11895:SF7">
    <property type="entry name" value="GLUTAMYL-TRNA(GLN) AMIDOTRANSFERASE SUBUNIT A, MITOCHONDRIAL"/>
    <property type="match status" value="1"/>
</dbReference>
<dbReference type="Proteomes" id="UP000230423">
    <property type="component" value="Unassembled WGS sequence"/>
</dbReference>
<dbReference type="AlphaFoldDB" id="A0A2G9TNB5"/>
<sequence length="259" mass="27608">FPSMQRIEAAIECAIRCRKYNALITETFELARSQAKSAIEKGLTPVPVVVKDCFAVADYPMTCASQMLEKYVPPFTATVVQRLIDKGGCVIGKANMDEFCMGTSSALGHFGPVKSGLTENVETDWIVPGGSSGGSAVAVQLGIADMGLGSDTGGSSRNPAAFNGLFGLKPSYGILSRHGLVPLEYYNEFLSDEAWDVWNHAANVLQQQGLPAISVPCGSSADNLPIGVQLIGDLLQDRLVCDVAQILYDAVKETENNTK</sequence>
<feature type="non-terminal residue" evidence="2">
    <location>
        <position position="1"/>
    </location>
</feature>
<accession>A0A2G9TNB5</accession>
<evidence type="ECO:0000259" key="1">
    <source>
        <dbReference type="Pfam" id="PF01425"/>
    </source>
</evidence>
<dbReference type="InterPro" id="IPR036928">
    <property type="entry name" value="AS_sf"/>
</dbReference>
<evidence type="ECO:0000313" key="2">
    <source>
        <dbReference type="EMBL" id="PIO58972.1"/>
    </source>
</evidence>
<dbReference type="InterPro" id="IPR000120">
    <property type="entry name" value="Amidase"/>
</dbReference>
<feature type="domain" description="Amidase" evidence="1">
    <location>
        <begin position="190"/>
        <end position="241"/>
    </location>
</feature>
<organism evidence="2 3">
    <name type="scientific">Teladorsagia circumcincta</name>
    <name type="common">Brown stomach worm</name>
    <name type="synonym">Ostertagia circumcincta</name>
    <dbReference type="NCBI Taxonomy" id="45464"/>
    <lineage>
        <taxon>Eukaryota</taxon>
        <taxon>Metazoa</taxon>
        <taxon>Ecdysozoa</taxon>
        <taxon>Nematoda</taxon>
        <taxon>Chromadorea</taxon>
        <taxon>Rhabditida</taxon>
        <taxon>Rhabditina</taxon>
        <taxon>Rhabditomorpha</taxon>
        <taxon>Strongyloidea</taxon>
        <taxon>Trichostrongylidae</taxon>
        <taxon>Teladorsagia</taxon>
    </lineage>
</organism>
<dbReference type="InterPro" id="IPR023631">
    <property type="entry name" value="Amidase_dom"/>
</dbReference>
<dbReference type="SUPFAM" id="SSF75304">
    <property type="entry name" value="Amidase signature (AS) enzymes"/>
    <property type="match status" value="2"/>
</dbReference>
<dbReference type="GO" id="GO:0030956">
    <property type="term" value="C:glutamyl-tRNA(Gln) amidotransferase complex"/>
    <property type="evidence" value="ECO:0007669"/>
    <property type="project" value="TreeGrafter"/>
</dbReference>
<dbReference type="OrthoDB" id="421993at2759"/>
<dbReference type="GO" id="GO:0070681">
    <property type="term" value="P:glutaminyl-tRNAGln biosynthesis via transamidation"/>
    <property type="evidence" value="ECO:0007669"/>
    <property type="project" value="TreeGrafter"/>
</dbReference>